<dbReference type="PANTHER" id="PTHR47344:SF1">
    <property type="entry name" value="RING ZINC FINGER PROTEIN-RELATED"/>
    <property type="match status" value="1"/>
</dbReference>
<evidence type="ECO:0000256" key="1">
    <source>
        <dbReference type="PROSITE-ProRule" id="PRU00175"/>
    </source>
</evidence>
<feature type="coiled-coil region" evidence="2">
    <location>
        <begin position="90"/>
        <end position="154"/>
    </location>
</feature>
<dbReference type="SUPFAM" id="SSF57850">
    <property type="entry name" value="RING/U-box"/>
    <property type="match status" value="1"/>
</dbReference>
<dbReference type="GO" id="GO:0008270">
    <property type="term" value="F:zinc ion binding"/>
    <property type="evidence" value="ECO:0007669"/>
    <property type="project" value="UniProtKB-KW"/>
</dbReference>
<evidence type="ECO:0000313" key="5">
    <source>
        <dbReference type="Proteomes" id="UP000825729"/>
    </source>
</evidence>
<evidence type="ECO:0000313" key="4">
    <source>
        <dbReference type="EMBL" id="KAG9455285.1"/>
    </source>
</evidence>
<comment type="caution">
    <text evidence="4">The sequence shown here is derived from an EMBL/GenBank/DDBJ whole genome shotgun (WGS) entry which is preliminary data.</text>
</comment>
<dbReference type="PROSITE" id="PS50089">
    <property type="entry name" value="ZF_RING_2"/>
    <property type="match status" value="1"/>
</dbReference>
<organism evidence="4 5">
    <name type="scientific">Aristolochia fimbriata</name>
    <name type="common">White veined hardy Dutchman's pipe vine</name>
    <dbReference type="NCBI Taxonomy" id="158543"/>
    <lineage>
        <taxon>Eukaryota</taxon>
        <taxon>Viridiplantae</taxon>
        <taxon>Streptophyta</taxon>
        <taxon>Embryophyta</taxon>
        <taxon>Tracheophyta</taxon>
        <taxon>Spermatophyta</taxon>
        <taxon>Magnoliopsida</taxon>
        <taxon>Magnoliidae</taxon>
        <taxon>Piperales</taxon>
        <taxon>Aristolochiaceae</taxon>
        <taxon>Aristolochia</taxon>
    </lineage>
</organism>
<sequence>MRKAGDDAFAKTICSICYEDLKPIHEDLQAISICGHVFHELCLQQWFEYCPAGKKSSCPVCKQACSQKSAIRLYFQSMNEASQSVPSQSSSDCNVDAEELRQEVKKLEGKISGMNFVFGQQQQQLNELNEELSLTRQRIKREEELKEHAQLEKATIGQMLQSKIMEFDKLFNDRTRLQERCLALSKELATLKLVSDVNLDEEQMTKLACVGGGGNTNEASDILKKSLVLRNQKYKALMAQCNLLGRGEILSQKKLDKAEEKIKKLKVRLQELERVLEEKENNALRTVHLSMKTIKMEVDQAKGPVNSKIQSEETAPGKPFLTSFKSTEGMAKGQTELHGKTIKQECIIIDLDEDIDTSSVDVPIVKSIQSSGQPSSASVGPLYSTVSAEPFVFGSKSHSGGASSKTKNIEKVVEEDIIVLSPQASAVEKLDAALENGPVLQIKRENHEAVTEPGDNCFSPALMGPEGASRYLGKWCKRGLNKVSSSGLSGDLIAVGADGRGGKIKVLKSPSQPLDGDNSFPILPKRCKFGIKENRSQGSLQIEHYFIKKQTS</sequence>
<dbReference type="EMBL" id="JAINDJ010000003">
    <property type="protein sequence ID" value="KAG9455285.1"/>
    <property type="molecule type" value="Genomic_DNA"/>
</dbReference>
<keyword evidence="1" id="KW-0863">Zinc-finger</keyword>
<evidence type="ECO:0000256" key="2">
    <source>
        <dbReference type="SAM" id="Coils"/>
    </source>
</evidence>
<keyword evidence="5" id="KW-1185">Reference proteome</keyword>
<dbReference type="Proteomes" id="UP000825729">
    <property type="component" value="Unassembled WGS sequence"/>
</dbReference>
<proteinExistence type="predicted"/>
<dbReference type="CDD" id="cd16448">
    <property type="entry name" value="RING-H2"/>
    <property type="match status" value="1"/>
</dbReference>
<gene>
    <name evidence="4" type="ORF">H6P81_008189</name>
</gene>
<keyword evidence="1" id="KW-0479">Metal-binding</keyword>
<dbReference type="InterPro" id="IPR001841">
    <property type="entry name" value="Znf_RING"/>
</dbReference>
<dbReference type="SMART" id="SM00184">
    <property type="entry name" value="RING"/>
    <property type="match status" value="1"/>
</dbReference>
<dbReference type="Pfam" id="PF13639">
    <property type="entry name" value="zf-RING_2"/>
    <property type="match status" value="1"/>
</dbReference>
<dbReference type="PANTHER" id="PTHR47344">
    <property type="entry name" value="RING ZINC FINGER PROTEIN-RELATED"/>
    <property type="match status" value="1"/>
</dbReference>
<keyword evidence="2" id="KW-0175">Coiled coil</keyword>
<reference evidence="4 5" key="1">
    <citation type="submission" date="2021-07" db="EMBL/GenBank/DDBJ databases">
        <title>The Aristolochia fimbriata genome: insights into angiosperm evolution, floral development and chemical biosynthesis.</title>
        <authorList>
            <person name="Jiao Y."/>
        </authorList>
    </citation>
    <scope>NUCLEOTIDE SEQUENCE [LARGE SCALE GENOMIC DNA]</scope>
    <source>
        <strain evidence="4">IBCAS-2021</strain>
        <tissue evidence="4">Leaf</tissue>
    </source>
</reference>
<dbReference type="Gene3D" id="3.30.40.10">
    <property type="entry name" value="Zinc/RING finger domain, C3HC4 (zinc finger)"/>
    <property type="match status" value="1"/>
</dbReference>
<dbReference type="InterPro" id="IPR013083">
    <property type="entry name" value="Znf_RING/FYVE/PHD"/>
</dbReference>
<keyword evidence="1" id="KW-0862">Zinc</keyword>
<name>A0AAV7F2B4_ARIFI</name>
<feature type="domain" description="RING-type" evidence="3">
    <location>
        <begin position="14"/>
        <end position="62"/>
    </location>
</feature>
<evidence type="ECO:0000259" key="3">
    <source>
        <dbReference type="PROSITE" id="PS50089"/>
    </source>
</evidence>
<dbReference type="AlphaFoldDB" id="A0AAV7F2B4"/>
<accession>A0AAV7F2B4</accession>
<protein>
    <recommendedName>
        <fullName evidence="3">RING-type domain-containing protein</fullName>
    </recommendedName>
</protein>
<feature type="coiled-coil region" evidence="2">
    <location>
        <begin position="248"/>
        <end position="289"/>
    </location>
</feature>